<dbReference type="SUPFAM" id="SSF47413">
    <property type="entry name" value="lambda repressor-like DNA-binding domains"/>
    <property type="match status" value="1"/>
</dbReference>
<reference evidence="1" key="1">
    <citation type="submission" date="2020-05" db="EMBL/GenBank/DDBJ databases">
        <authorList>
            <person name="Chiriac C."/>
            <person name="Salcher M."/>
            <person name="Ghai R."/>
            <person name="Kavagutti S V."/>
        </authorList>
    </citation>
    <scope>NUCLEOTIDE SEQUENCE</scope>
</reference>
<sequence>MTTLHGETIRRRRIEARLSTSTAADFLGVNKVVFRRIEAGDTAAVRQVTVPGLIHLADALGCRPQDLFTTPNTAHDSRTDVGATALAEDTPPGTVDIDPATASTAASTLAGYLLASRIQVSVRDIARALKWTRKEVHAAKVALAPLLEGTGIALAVRADMLQLVPDEYATAYEAVQVATKAKTDRRGINDGVARVLTRVLDGSLGPSGHHSVFTRSAVSTLTSLGALDSNAGRPRPSAALLYALDRLPHQHA</sequence>
<protein>
    <submittedName>
        <fullName evidence="1">Unannotated protein</fullName>
    </submittedName>
</protein>
<name>A0A6J6V732_9ZZZZ</name>
<dbReference type="AlphaFoldDB" id="A0A6J6V732"/>
<dbReference type="EMBL" id="CAEZYQ010000040">
    <property type="protein sequence ID" value="CAB4768022.1"/>
    <property type="molecule type" value="Genomic_DNA"/>
</dbReference>
<proteinExistence type="predicted"/>
<evidence type="ECO:0000313" key="1">
    <source>
        <dbReference type="EMBL" id="CAB4768022.1"/>
    </source>
</evidence>
<dbReference type="InterPro" id="IPR010982">
    <property type="entry name" value="Lambda_DNA-bd_dom_sf"/>
</dbReference>
<dbReference type="CDD" id="cd00093">
    <property type="entry name" value="HTH_XRE"/>
    <property type="match status" value="1"/>
</dbReference>
<dbReference type="Gene3D" id="1.10.260.40">
    <property type="entry name" value="lambda repressor-like DNA-binding domains"/>
    <property type="match status" value="1"/>
</dbReference>
<accession>A0A6J6V732</accession>
<dbReference type="InterPro" id="IPR001387">
    <property type="entry name" value="Cro/C1-type_HTH"/>
</dbReference>
<organism evidence="1">
    <name type="scientific">freshwater metagenome</name>
    <dbReference type="NCBI Taxonomy" id="449393"/>
    <lineage>
        <taxon>unclassified sequences</taxon>
        <taxon>metagenomes</taxon>
        <taxon>ecological metagenomes</taxon>
    </lineage>
</organism>
<gene>
    <name evidence="1" type="ORF">UFOPK2761_03218</name>
</gene>
<dbReference type="GO" id="GO:0003677">
    <property type="term" value="F:DNA binding"/>
    <property type="evidence" value="ECO:0007669"/>
    <property type="project" value="InterPro"/>
</dbReference>